<dbReference type="InterPro" id="IPR036638">
    <property type="entry name" value="HLH_DNA-bd_sf"/>
</dbReference>
<organism evidence="1 2">
    <name type="scientific">Thermoactinomyces vulgaris</name>
    <dbReference type="NCBI Taxonomy" id="2026"/>
    <lineage>
        <taxon>Bacteria</taxon>
        <taxon>Bacillati</taxon>
        <taxon>Bacillota</taxon>
        <taxon>Bacilli</taxon>
        <taxon>Bacillales</taxon>
        <taxon>Thermoactinomycetaceae</taxon>
        <taxon>Thermoactinomyces</taxon>
    </lineage>
</organism>
<reference evidence="1 2" key="1">
    <citation type="submission" date="2020-12" db="EMBL/GenBank/DDBJ databases">
        <title>WGS of Thermoactinomyces spp.</title>
        <authorList>
            <person name="Cheng K."/>
        </authorList>
    </citation>
    <scope>NUCLEOTIDE SEQUENCE [LARGE SCALE GENOMIC DNA]</scope>
    <source>
        <strain evidence="2">CICC 10650\ACCC 41061</strain>
    </source>
</reference>
<dbReference type="EMBL" id="JAECVU010000005">
    <property type="protein sequence ID" value="MBH8589030.1"/>
    <property type="molecule type" value="Genomic_DNA"/>
</dbReference>
<name>A0ABS0QIK6_THEVU</name>
<dbReference type="RefSeq" id="WP_037997396.1">
    <property type="nucleotide sequence ID" value="NZ_CP036487.1"/>
</dbReference>
<gene>
    <name evidence="1" type="ORF">I8U22_09455</name>
</gene>
<evidence type="ECO:0000313" key="2">
    <source>
        <dbReference type="Proteomes" id="UP000641910"/>
    </source>
</evidence>
<sequence length="82" mass="9632">MSGGPALKDQLEKARKRMEEAADRFGLNHPAVYELSRELDELHNLWEQETILHQRGEEIIYPLRSPMQRTKKRSKQAMMKAI</sequence>
<protein>
    <submittedName>
        <fullName evidence="1">Aspartyl-phosphate phosphatase Spo0E family protein</fullName>
    </submittedName>
</protein>
<dbReference type="Proteomes" id="UP000641910">
    <property type="component" value="Unassembled WGS sequence"/>
</dbReference>
<accession>A0ABS0QIK6</accession>
<dbReference type="Pfam" id="PF09388">
    <property type="entry name" value="SpoOE-like"/>
    <property type="match status" value="1"/>
</dbReference>
<dbReference type="InterPro" id="IPR018540">
    <property type="entry name" value="Spo0E-like"/>
</dbReference>
<dbReference type="SUPFAM" id="SSF140500">
    <property type="entry name" value="BAS1536-like"/>
    <property type="match status" value="1"/>
</dbReference>
<dbReference type="InterPro" id="IPR037208">
    <property type="entry name" value="Spo0E-like_sf"/>
</dbReference>
<dbReference type="Gene3D" id="4.10.280.10">
    <property type="entry name" value="Helix-loop-helix DNA-binding domain"/>
    <property type="match status" value="1"/>
</dbReference>
<proteinExistence type="predicted"/>
<comment type="caution">
    <text evidence="1">The sequence shown here is derived from an EMBL/GenBank/DDBJ whole genome shotgun (WGS) entry which is preliminary data.</text>
</comment>
<keyword evidence="2" id="KW-1185">Reference proteome</keyword>
<evidence type="ECO:0000313" key="1">
    <source>
        <dbReference type="EMBL" id="MBH8589030.1"/>
    </source>
</evidence>